<dbReference type="Proteomes" id="UP000095453">
    <property type="component" value="Unassembled WGS sequence"/>
</dbReference>
<keyword evidence="1" id="KW-1133">Transmembrane helix</keyword>
<protein>
    <submittedName>
        <fullName evidence="3">GntP family permease</fullName>
    </submittedName>
    <submittedName>
        <fullName evidence="2">Putative transporter</fullName>
    </submittedName>
</protein>
<dbReference type="PANTHER" id="PTHR30354">
    <property type="entry name" value="GNT FAMILY GLUCONATE TRANSPORTER"/>
    <property type="match status" value="1"/>
</dbReference>
<dbReference type="GeneID" id="75161252"/>
<evidence type="ECO:0000313" key="5">
    <source>
        <dbReference type="Proteomes" id="UP000095453"/>
    </source>
</evidence>
<dbReference type="AlphaFoldDB" id="A0A173UXX3"/>
<feature type="transmembrane region" description="Helical" evidence="1">
    <location>
        <begin position="6"/>
        <end position="22"/>
    </location>
</feature>
<evidence type="ECO:0000256" key="1">
    <source>
        <dbReference type="SAM" id="Phobius"/>
    </source>
</evidence>
<feature type="transmembrane region" description="Helical" evidence="1">
    <location>
        <begin position="27"/>
        <end position="46"/>
    </location>
</feature>
<dbReference type="GO" id="GO:0015128">
    <property type="term" value="F:gluconate transmembrane transporter activity"/>
    <property type="evidence" value="ECO:0007669"/>
    <property type="project" value="InterPro"/>
</dbReference>
<dbReference type="EMBL" id="CYXX01000018">
    <property type="protein sequence ID" value="CUN19156.1"/>
    <property type="molecule type" value="Genomic_DNA"/>
</dbReference>
<reference evidence="6 7" key="2">
    <citation type="submission" date="2018-08" db="EMBL/GenBank/DDBJ databases">
        <title>A genome reference for cultivated species of the human gut microbiota.</title>
        <authorList>
            <person name="Zou Y."/>
            <person name="Xue W."/>
            <person name="Luo G."/>
        </authorList>
    </citation>
    <scope>NUCLEOTIDE SEQUENCE [LARGE SCALE GENOMIC DNA]</scope>
    <source>
        <strain evidence="3 7">AF24-4</strain>
        <strain evidence="4 6">AM32-8LB</strain>
    </source>
</reference>
<feature type="transmembrane region" description="Helical" evidence="1">
    <location>
        <begin position="146"/>
        <end position="167"/>
    </location>
</feature>
<evidence type="ECO:0000313" key="2">
    <source>
        <dbReference type="EMBL" id="CUN19156.1"/>
    </source>
</evidence>
<dbReference type="Proteomes" id="UP000266391">
    <property type="component" value="Unassembled WGS sequence"/>
</dbReference>
<feature type="transmembrane region" description="Helical" evidence="1">
    <location>
        <begin position="258"/>
        <end position="279"/>
    </location>
</feature>
<sequence>MSTAISVIGLLAAAVIFVIAIWKGLDVFTSTILVSFIIILTSWMNWWDSLTLYATGYVGFIQNNVFVLVIGAVFGELMAASGCAESIANVITEKMGAKRVILSIALITTVFVYVGVSGFVVLFVLAPIATIMMKQAGYPYRMIPGIIFIGATCSAMIPFAINITNIMPAQYLGTSMGSAPILGWVAFLVSFGVGYFYMVHAAKKAAIKEGTAMDESQPVKITPTRDDLPNFFVALIPFILVVALVLLLSNLTDMNTNAVVVLSMFVGSVAIVLLCHKQVESVTKILEKGVNNGVGATVMAAAILGFSGVLQACPGFNSIIDFVMGIKMNPYITEFIGLNVLAGILGSGTSAIAMFFEHLSDGLLAKGANAGALHRLAPACATGMNTLPNAGGMVAQLRWMKLSLAESYWYVFVTSVLAPMVGSIAAVIVAMILY</sequence>
<evidence type="ECO:0000313" key="7">
    <source>
        <dbReference type="Proteomes" id="UP000285820"/>
    </source>
</evidence>
<dbReference type="GO" id="GO:0005886">
    <property type="term" value="C:plasma membrane"/>
    <property type="evidence" value="ECO:0007669"/>
    <property type="project" value="TreeGrafter"/>
</dbReference>
<proteinExistence type="predicted"/>
<dbReference type="Proteomes" id="UP000285820">
    <property type="component" value="Unassembled WGS sequence"/>
</dbReference>
<gene>
    <name evidence="4" type="ORF">DW813_10430</name>
    <name evidence="3" type="ORF">DWY29_06795</name>
    <name evidence="2" type="ORF">ERS852444_02317</name>
</gene>
<dbReference type="EMBL" id="QRUN01000006">
    <property type="protein sequence ID" value="RGR69346.1"/>
    <property type="molecule type" value="Genomic_DNA"/>
</dbReference>
<feature type="transmembrane region" description="Helical" evidence="1">
    <location>
        <begin position="299"/>
        <end position="323"/>
    </location>
</feature>
<feature type="transmembrane region" description="Helical" evidence="1">
    <location>
        <begin position="335"/>
        <end position="356"/>
    </location>
</feature>
<accession>A0A173UXX3</accession>
<evidence type="ECO:0000313" key="6">
    <source>
        <dbReference type="Proteomes" id="UP000266391"/>
    </source>
</evidence>
<dbReference type="EMBL" id="QSIQ01000015">
    <property type="protein sequence ID" value="RHD02940.1"/>
    <property type="molecule type" value="Genomic_DNA"/>
</dbReference>
<name>A0A173UXX3_9FIRM</name>
<reference evidence="2 5" key="1">
    <citation type="submission" date="2015-09" db="EMBL/GenBank/DDBJ databases">
        <authorList>
            <consortium name="Pathogen Informatics"/>
        </authorList>
    </citation>
    <scope>NUCLEOTIDE SEQUENCE [LARGE SCALE GENOMIC DNA]</scope>
    <source>
        <strain evidence="2 5">2789STDY5608887</strain>
    </source>
</reference>
<feature type="transmembrane region" description="Helical" evidence="1">
    <location>
        <begin position="408"/>
        <end position="433"/>
    </location>
</feature>
<feature type="transmembrane region" description="Helical" evidence="1">
    <location>
        <begin position="231"/>
        <end position="251"/>
    </location>
</feature>
<dbReference type="Pfam" id="PF02447">
    <property type="entry name" value="GntP_permease"/>
    <property type="match status" value="1"/>
</dbReference>
<feature type="transmembrane region" description="Helical" evidence="1">
    <location>
        <begin position="179"/>
        <end position="198"/>
    </location>
</feature>
<dbReference type="RefSeq" id="WP_007885197.1">
    <property type="nucleotide sequence ID" value="NZ_CAKZTK010000022.1"/>
</dbReference>
<organism evidence="2 5">
    <name type="scientific">Roseburia inulinivorans</name>
    <dbReference type="NCBI Taxonomy" id="360807"/>
    <lineage>
        <taxon>Bacteria</taxon>
        <taxon>Bacillati</taxon>
        <taxon>Bacillota</taxon>
        <taxon>Clostridia</taxon>
        <taxon>Lachnospirales</taxon>
        <taxon>Lachnospiraceae</taxon>
        <taxon>Roseburia</taxon>
    </lineage>
</organism>
<keyword evidence="1" id="KW-0472">Membrane</keyword>
<dbReference type="InterPro" id="IPR003474">
    <property type="entry name" value="Glcn_transporter"/>
</dbReference>
<evidence type="ECO:0000313" key="4">
    <source>
        <dbReference type="EMBL" id="RHD02940.1"/>
    </source>
</evidence>
<keyword evidence="1" id="KW-0812">Transmembrane</keyword>
<dbReference type="PANTHER" id="PTHR30354:SF7">
    <property type="entry name" value="BLL7963 PROTEIN"/>
    <property type="match status" value="1"/>
</dbReference>
<evidence type="ECO:0000313" key="3">
    <source>
        <dbReference type="EMBL" id="RGR69346.1"/>
    </source>
</evidence>
<feature type="transmembrane region" description="Helical" evidence="1">
    <location>
        <begin position="100"/>
        <end position="126"/>
    </location>
</feature>